<evidence type="ECO:0000313" key="2">
    <source>
        <dbReference type="EMBL" id="KRG71183.1"/>
    </source>
</evidence>
<evidence type="ECO:0000313" key="3">
    <source>
        <dbReference type="Proteomes" id="UP000052052"/>
    </source>
</evidence>
<sequence>MHKQRSIIRSLVPLAALSAFAASSSANEAATSKPGVDNQILVELKIPDIKFPAGNKPLECRKFRVRILDLKPGKEVGIHSHENRPGALSIAGGEGMTVHAYNYAPVDVPFGGSYKGYNDIVHYAVNLSQTETLSIMTSDLLDDGTECNGKTYPQYTPLMDGLVKENHPFYANAPQTLEEDEVNHEYFRTLLQDIKIPAGKSPLAERSLRVRKVTLAPSASVGVQDYANRPTYIMNFEGKIEVSQLGANEVSKLNAKEAANLINAGQVNIRNAGDDEASYFVIELWDPKDTTII</sequence>
<dbReference type="Proteomes" id="UP000052052">
    <property type="component" value="Unassembled WGS sequence"/>
</dbReference>
<gene>
    <name evidence="2" type="ORF">ABB29_05130</name>
</gene>
<organism evidence="2 3">
    <name type="scientific">Pseudoxanthomonas dokdonensis</name>
    <dbReference type="NCBI Taxonomy" id="344882"/>
    <lineage>
        <taxon>Bacteria</taxon>
        <taxon>Pseudomonadati</taxon>
        <taxon>Pseudomonadota</taxon>
        <taxon>Gammaproteobacteria</taxon>
        <taxon>Lysobacterales</taxon>
        <taxon>Lysobacteraceae</taxon>
        <taxon>Pseudoxanthomonas</taxon>
    </lineage>
</organism>
<dbReference type="OrthoDB" id="8561853at2"/>
<keyword evidence="3" id="KW-1185">Reference proteome</keyword>
<feature type="signal peptide" evidence="1">
    <location>
        <begin position="1"/>
        <end position="21"/>
    </location>
</feature>
<evidence type="ECO:0000256" key="1">
    <source>
        <dbReference type="SAM" id="SignalP"/>
    </source>
</evidence>
<proteinExistence type="predicted"/>
<reference evidence="2 3" key="1">
    <citation type="submission" date="2015-05" db="EMBL/GenBank/DDBJ databases">
        <title>Genome sequencing and analysis of members of genus Stenotrophomonas.</title>
        <authorList>
            <person name="Patil P.P."/>
            <person name="Midha S."/>
            <person name="Patil P.B."/>
        </authorList>
    </citation>
    <scope>NUCLEOTIDE SEQUENCE [LARGE SCALE GENOMIC DNA]</scope>
    <source>
        <strain evidence="2 3">DSM 21858</strain>
    </source>
</reference>
<name>A0A0R0CMN5_9GAMM</name>
<keyword evidence="1" id="KW-0732">Signal</keyword>
<feature type="chain" id="PRO_5006394300" evidence="1">
    <location>
        <begin position="22"/>
        <end position="293"/>
    </location>
</feature>
<dbReference type="PATRIC" id="fig|344882.3.peg.2359"/>
<dbReference type="EMBL" id="LDJL01000004">
    <property type="protein sequence ID" value="KRG71183.1"/>
    <property type="molecule type" value="Genomic_DNA"/>
</dbReference>
<dbReference type="AlphaFoldDB" id="A0A0R0CMN5"/>
<dbReference type="RefSeq" id="WP_057657517.1">
    <property type="nucleotide sequence ID" value="NZ_LDJL01000004.1"/>
</dbReference>
<accession>A0A0R0CMN5</accession>
<comment type="caution">
    <text evidence="2">The sequence shown here is derived from an EMBL/GenBank/DDBJ whole genome shotgun (WGS) entry which is preliminary data.</text>
</comment>
<protein>
    <submittedName>
        <fullName evidence="2">Uncharacterized protein</fullName>
    </submittedName>
</protein>